<dbReference type="Pfam" id="PF04397">
    <property type="entry name" value="LytTR"/>
    <property type="match status" value="1"/>
</dbReference>
<dbReference type="GO" id="GO:0000156">
    <property type="term" value="F:phosphorelay response regulator activity"/>
    <property type="evidence" value="ECO:0007669"/>
    <property type="project" value="InterPro"/>
</dbReference>
<accession>C6PP92</accession>
<sequence length="156" mass="18156">MDIILVEDKDSSLEVQIKYPGMNSQVQQLIQKIKSLDIKIAGSANEKNVLLNIYDIFYIESVDRKTFIYTKAEVFRSNKKLYELLDELKEFGFVQINKSCIMNMDVLDSVKTILNSRLKATLINGENVIITRTYIPEVKKWLDGEAECYEEQKKNY</sequence>
<dbReference type="OrthoDB" id="9808614at2"/>
<dbReference type="SMART" id="SM00850">
    <property type="entry name" value="LytTR"/>
    <property type="match status" value="1"/>
</dbReference>
<dbReference type="Gene3D" id="2.40.50.1020">
    <property type="entry name" value="LytTr DNA-binding domain"/>
    <property type="match status" value="1"/>
</dbReference>
<proteinExistence type="predicted"/>
<feature type="domain" description="HTH LytTR-type" evidence="1">
    <location>
        <begin position="40"/>
        <end position="144"/>
    </location>
</feature>
<dbReference type="PROSITE" id="PS50930">
    <property type="entry name" value="HTH_LYTTR"/>
    <property type="match status" value="1"/>
</dbReference>
<dbReference type="PANTHER" id="PTHR37299:SF4">
    <property type="entry name" value="TRANSCRIPTIONAL REGULATOR"/>
    <property type="match status" value="1"/>
</dbReference>
<comment type="caution">
    <text evidence="2">The sequence shown here is derived from an EMBL/GenBank/DDBJ whole genome shotgun (WGS) entry which is preliminary data.</text>
</comment>
<dbReference type="AlphaFoldDB" id="C6PP92"/>
<evidence type="ECO:0000313" key="3">
    <source>
        <dbReference type="Proteomes" id="UP000004198"/>
    </source>
</evidence>
<evidence type="ECO:0000313" key="2">
    <source>
        <dbReference type="EMBL" id="EET88970.1"/>
    </source>
</evidence>
<keyword evidence="3" id="KW-1185">Reference proteome</keyword>
<dbReference type="InterPro" id="IPR007492">
    <property type="entry name" value="LytTR_DNA-bd_dom"/>
</dbReference>
<dbReference type="RefSeq" id="WP_007059494.1">
    <property type="nucleotide sequence ID" value="NZ_ACVI01000006.1"/>
</dbReference>
<reference evidence="2 3" key="1">
    <citation type="submission" date="2009-06" db="EMBL/GenBank/DDBJ databases">
        <title>The draft genome of Clostridium carboxidivorans P7.</title>
        <authorList>
            <consortium name="US DOE Joint Genome Institute (JGI-PGF)"/>
            <person name="Lucas S."/>
            <person name="Copeland A."/>
            <person name="Lapidus A."/>
            <person name="Glavina del Rio T."/>
            <person name="Tice H."/>
            <person name="Bruce D."/>
            <person name="Goodwin L."/>
            <person name="Pitluck S."/>
            <person name="Larimer F."/>
            <person name="Land M.L."/>
            <person name="Hauser L."/>
            <person name="Hemme C.L."/>
        </authorList>
    </citation>
    <scope>NUCLEOTIDE SEQUENCE [LARGE SCALE GENOMIC DNA]</scope>
    <source>
        <strain evidence="2 3">P7</strain>
    </source>
</reference>
<dbReference type="InterPro" id="IPR046947">
    <property type="entry name" value="LytR-like"/>
</dbReference>
<dbReference type="Proteomes" id="UP000004198">
    <property type="component" value="Unassembled WGS sequence"/>
</dbReference>
<organism evidence="2 3">
    <name type="scientific">Clostridium carboxidivorans P7</name>
    <dbReference type="NCBI Taxonomy" id="536227"/>
    <lineage>
        <taxon>Bacteria</taxon>
        <taxon>Bacillati</taxon>
        <taxon>Bacillota</taxon>
        <taxon>Clostridia</taxon>
        <taxon>Eubacteriales</taxon>
        <taxon>Clostridiaceae</taxon>
        <taxon>Clostridium</taxon>
    </lineage>
</organism>
<protein>
    <submittedName>
        <fullName evidence="2">Response regulator receiver protein</fullName>
    </submittedName>
</protein>
<dbReference type="eggNOG" id="COG3279">
    <property type="taxonomic scope" value="Bacteria"/>
</dbReference>
<evidence type="ECO:0000259" key="1">
    <source>
        <dbReference type="PROSITE" id="PS50930"/>
    </source>
</evidence>
<gene>
    <name evidence="2" type="ORF">CcarbDRAFT_0609</name>
</gene>
<name>C6PP92_9CLOT</name>
<dbReference type="STRING" id="536227.Ccar_03410"/>
<dbReference type="EMBL" id="ACVI01000006">
    <property type="protein sequence ID" value="EET88970.1"/>
    <property type="molecule type" value="Genomic_DNA"/>
</dbReference>
<dbReference type="GO" id="GO:0003677">
    <property type="term" value="F:DNA binding"/>
    <property type="evidence" value="ECO:0007669"/>
    <property type="project" value="InterPro"/>
</dbReference>
<dbReference type="PANTHER" id="PTHR37299">
    <property type="entry name" value="TRANSCRIPTIONAL REGULATOR-RELATED"/>
    <property type="match status" value="1"/>
</dbReference>